<keyword evidence="2" id="KW-0732">Signal</keyword>
<accession>A0A372FXE4</accession>
<protein>
    <submittedName>
        <fullName evidence="3">Uncharacterized protein</fullName>
    </submittedName>
</protein>
<feature type="signal peptide" evidence="2">
    <location>
        <begin position="1"/>
        <end position="25"/>
    </location>
</feature>
<dbReference type="OrthoDB" id="3386992at2"/>
<comment type="caution">
    <text evidence="3">The sequence shown here is derived from an EMBL/GenBank/DDBJ whole genome shotgun (WGS) entry which is preliminary data.</text>
</comment>
<gene>
    <name evidence="3" type="ORF">D0Q02_16430</name>
</gene>
<feature type="region of interest" description="Disordered" evidence="1">
    <location>
        <begin position="26"/>
        <end position="65"/>
    </location>
</feature>
<dbReference type="RefSeq" id="WP_117228918.1">
    <property type="nucleotide sequence ID" value="NZ_CP061725.1"/>
</dbReference>
<dbReference type="AlphaFoldDB" id="A0A372FXE4"/>
<evidence type="ECO:0000256" key="2">
    <source>
        <dbReference type="SAM" id="SignalP"/>
    </source>
</evidence>
<reference evidence="3 4" key="1">
    <citation type="submission" date="2018-08" db="EMBL/GenBank/DDBJ databases">
        <title>Verrucosispora craniellae sp. nov., isolated from a marine sponge in the South China Sea.</title>
        <authorList>
            <person name="Li L."/>
            <person name="Lin H.W."/>
        </authorList>
    </citation>
    <scope>NUCLEOTIDE SEQUENCE [LARGE SCALE GENOMIC DNA]</scope>
    <source>
        <strain evidence="3 4">LHW63014</strain>
    </source>
</reference>
<feature type="chain" id="PRO_5016812957" evidence="2">
    <location>
        <begin position="26"/>
        <end position="213"/>
    </location>
</feature>
<dbReference type="EMBL" id="QVFU01000016">
    <property type="protein sequence ID" value="RFS45477.1"/>
    <property type="molecule type" value="Genomic_DNA"/>
</dbReference>
<evidence type="ECO:0000313" key="3">
    <source>
        <dbReference type="EMBL" id="RFS45477.1"/>
    </source>
</evidence>
<keyword evidence="4" id="KW-1185">Reference proteome</keyword>
<sequence>MSVRRWLAGAGVVALAVPTAACGDAAPDAATPDATGTPAASATSVAPSPTESSPSPTTANPPILSGDRQVTIVRIDSFESGLSLTDERLVEVVGDKGRQLFVPTPVDGQTFLIRSYRGAGGGPGTGEPVCWQVQNPGNSKPLVVQGAECRESEPRQLFTIAPNPENAEAFLISNNSAFLRNSQNNGLIMEELGDAAPTDSFRFNDNGPAPSSL</sequence>
<proteinExistence type="predicted"/>
<evidence type="ECO:0000313" key="4">
    <source>
        <dbReference type="Proteomes" id="UP000262621"/>
    </source>
</evidence>
<feature type="compositionally biased region" description="Low complexity" evidence="1">
    <location>
        <begin position="26"/>
        <end position="62"/>
    </location>
</feature>
<evidence type="ECO:0000256" key="1">
    <source>
        <dbReference type="SAM" id="MobiDB-lite"/>
    </source>
</evidence>
<organism evidence="3 4">
    <name type="scientific">Micromonospora craniellae</name>
    <dbReference type="NCBI Taxonomy" id="2294034"/>
    <lineage>
        <taxon>Bacteria</taxon>
        <taxon>Bacillati</taxon>
        <taxon>Actinomycetota</taxon>
        <taxon>Actinomycetes</taxon>
        <taxon>Micromonosporales</taxon>
        <taxon>Micromonosporaceae</taxon>
        <taxon>Micromonospora</taxon>
    </lineage>
</organism>
<name>A0A372FXE4_9ACTN</name>
<dbReference type="Proteomes" id="UP000262621">
    <property type="component" value="Unassembled WGS sequence"/>
</dbReference>